<accession>G0R4W3</accession>
<protein>
    <recommendedName>
        <fullName evidence="4">Protein yippee-like</fullName>
    </recommendedName>
</protein>
<organism evidence="6 7">
    <name type="scientific">Ichthyophthirius multifiliis</name>
    <name type="common">White spot disease agent</name>
    <name type="synonym">Ich</name>
    <dbReference type="NCBI Taxonomy" id="5932"/>
    <lineage>
        <taxon>Eukaryota</taxon>
        <taxon>Sar</taxon>
        <taxon>Alveolata</taxon>
        <taxon>Ciliophora</taxon>
        <taxon>Intramacronucleata</taxon>
        <taxon>Oligohymenophorea</taxon>
        <taxon>Hymenostomatida</taxon>
        <taxon>Ophryoglenina</taxon>
        <taxon>Ichthyophthirius</taxon>
    </lineage>
</organism>
<dbReference type="Proteomes" id="UP000008983">
    <property type="component" value="Unassembled WGS sequence"/>
</dbReference>
<dbReference type="GeneID" id="14903562"/>
<sequence length="113" mass="13171">MGRINLDYLEGNQVFACGTCQLHLTTYNELISKAFKGKHGKAYLFNSVLNIKFGPQEQRILLSGLHIVSDILCKKCHTILGWKYDFAREESQKYKEGKYILEKAQLQKQHWTY</sequence>
<name>G0R4W3_ICHMU</name>
<dbReference type="PANTHER" id="PTHR13848">
    <property type="entry name" value="PROTEIN YIPPEE-LIKE CG15309-RELATED"/>
    <property type="match status" value="1"/>
</dbReference>
<keyword evidence="2" id="KW-0479">Metal-binding</keyword>
<dbReference type="InterPro" id="IPR034751">
    <property type="entry name" value="Yippee"/>
</dbReference>
<keyword evidence="7" id="KW-1185">Reference proteome</keyword>
<dbReference type="RefSeq" id="XP_004024416.1">
    <property type="nucleotide sequence ID" value="XM_004024367.1"/>
</dbReference>
<dbReference type="EMBL" id="GL984356">
    <property type="protein sequence ID" value="EGR27506.1"/>
    <property type="molecule type" value="Genomic_DNA"/>
</dbReference>
<dbReference type="InParanoid" id="G0R4W3"/>
<dbReference type="InterPro" id="IPR004910">
    <property type="entry name" value="Yippee/Mis18/Cereblon"/>
</dbReference>
<dbReference type="InterPro" id="IPR039058">
    <property type="entry name" value="Yippee_fam"/>
</dbReference>
<evidence type="ECO:0000256" key="1">
    <source>
        <dbReference type="ARBA" id="ARBA00005613"/>
    </source>
</evidence>
<dbReference type="OrthoDB" id="6407410at2759"/>
<evidence type="ECO:0000313" key="6">
    <source>
        <dbReference type="EMBL" id="EGR27506.1"/>
    </source>
</evidence>
<keyword evidence="3" id="KW-0862">Zinc</keyword>
<dbReference type="AlphaFoldDB" id="G0R4W3"/>
<dbReference type="Pfam" id="PF03226">
    <property type="entry name" value="Yippee-Mis18"/>
    <property type="match status" value="1"/>
</dbReference>
<evidence type="ECO:0000259" key="5">
    <source>
        <dbReference type="PROSITE" id="PS51792"/>
    </source>
</evidence>
<dbReference type="eggNOG" id="KOG3399">
    <property type="taxonomic scope" value="Eukaryota"/>
</dbReference>
<proteinExistence type="inferred from homology"/>
<dbReference type="OMA" id="SSRIYGC"/>
<evidence type="ECO:0000256" key="2">
    <source>
        <dbReference type="ARBA" id="ARBA00022723"/>
    </source>
</evidence>
<dbReference type="STRING" id="857967.G0R4W3"/>
<evidence type="ECO:0000256" key="3">
    <source>
        <dbReference type="ARBA" id="ARBA00022833"/>
    </source>
</evidence>
<dbReference type="PROSITE" id="PS51792">
    <property type="entry name" value="YIPPEE"/>
    <property type="match status" value="1"/>
</dbReference>
<evidence type="ECO:0000256" key="4">
    <source>
        <dbReference type="RuleBase" id="RU110713"/>
    </source>
</evidence>
<dbReference type="FunCoup" id="G0R4W3">
    <property type="interactions" value="11"/>
</dbReference>
<comment type="similarity">
    <text evidence="1 4">Belongs to the yippee family.</text>
</comment>
<gene>
    <name evidence="6" type="ORF">IMG5_195100</name>
</gene>
<reference evidence="6 7" key="1">
    <citation type="submission" date="2011-07" db="EMBL/GenBank/DDBJ databases">
        <authorList>
            <person name="Coyne R."/>
            <person name="Brami D."/>
            <person name="Johnson J."/>
            <person name="Hostetler J."/>
            <person name="Hannick L."/>
            <person name="Clark T."/>
            <person name="Cassidy-Hanley D."/>
            <person name="Inman J."/>
        </authorList>
    </citation>
    <scope>NUCLEOTIDE SEQUENCE [LARGE SCALE GENOMIC DNA]</scope>
    <source>
        <strain evidence="6 7">G5</strain>
    </source>
</reference>
<evidence type="ECO:0000313" key="7">
    <source>
        <dbReference type="Proteomes" id="UP000008983"/>
    </source>
</evidence>
<feature type="domain" description="Yippee" evidence="5">
    <location>
        <begin position="13"/>
        <end position="110"/>
    </location>
</feature>
<dbReference type="GO" id="GO:0046872">
    <property type="term" value="F:metal ion binding"/>
    <property type="evidence" value="ECO:0007669"/>
    <property type="project" value="UniProtKB-KW"/>
</dbReference>